<feature type="non-terminal residue" evidence="12">
    <location>
        <position position="551"/>
    </location>
</feature>
<evidence type="ECO:0000256" key="6">
    <source>
        <dbReference type="ARBA" id="ARBA00023125"/>
    </source>
</evidence>
<dbReference type="InterPro" id="IPR001650">
    <property type="entry name" value="Helicase_C-like"/>
</dbReference>
<dbReference type="GO" id="GO:0003677">
    <property type="term" value="F:DNA binding"/>
    <property type="evidence" value="ECO:0007669"/>
    <property type="project" value="UniProtKB-KW"/>
</dbReference>
<dbReference type="InterPro" id="IPR011545">
    <property type="entry name" value="DEAD/DEAH_box_helicase_dom"/>
</dbReference>
<evidence type="ECO:0000256" key="7">
    <source>
        <dbReference type="ARBA" id="ARBA00023235"/>
    </source>
</evidence>
<dbReference type="EMBL" id="UINC01038222">
    <property type="protein sequence ID" value="SVB34913.1"/>
    <property type="molecule type" value="Genomic_DNA"/>
</dbReference>
<dbReference type="InterPro" id="IPR014001">
    <property type="entry name" value="Helicase_ATP-bd"/>
</dbReference>
<keyword evidence="6" id="KW-0238">DNA-binding</keyword>
<organism evidence="12">
    <name type="scientific">marine metagenome</name>
    <dbReference type="NCBI Taxonomy" id="408172"/>
    <lineage>
        <taxon>unclassified sequences</taxon>
        <taxon>metagenomes</taxon>
        <taxon>ecological metagenomes</taxon>
    </lineage>
</organism>
<dbReference type="NCBIfam" id="TIGR00614">
    <property type="entry name" value="recQ_fam"/>
    <property type="match status" value="1"/>
</dbReference>
<evidence type="ECO:0000256" key="4">
    <source>
        <dbReference type="ARBA" id="ARBA00022806"/>
    </source>
</evidence>
<evidence type="ECO:0000259" key="11">
    <source>
        <dbReference type="PROSITE" id="PS51194"/>
    </source>
</evidence>
<evidence type="ECO:0000256" key="3">
    <source>
        <dbReference type="ARBA" id="ARBA00022801"/>
    </source>
</evidence>
<dbReference type="SUPFAM" id="SSF52540">
    <property type="entry name" value="P-loop containing nucleoside triphosphate hydrolases"/>
    <property type="match status" value="1"/>
</dbReference>
<dbReference type="SMART" id="SM00490">
    <property type="entry name" value="HELICc"/>
    <property type="match status" value="1"/>
</dbReference>
<dbReference type="PROSITE" id="PS51192">
    <property type="entry name" value="HELICASE_ATP_BIND_1"/>
    <property type="match status" value="1"/>
</dbReference>
<dbReference type="Pfam" id="PF00271">
    <property type="entry name" value="Helicase_C"/>
    <property type="match status" value="1"/>
</dbReference>
<name>A0A382DBA6_9ZZZZ</name>
<evidence type="ECO:0000256" key="9">
    <source>
        <dbReference type="ARBA" id="ARBA00034808"/>
    </source>
</evidence>
<evidence type="ECO:0000313" key="12">
    <source>
        <dbReference type="EMBL" id="SVB34913.1"/>
    </source>
</evidence>
<dbReference type="InterPro" id="IPR027417">
    <property type="entry name" value="P-loop_NTPase"/>
</dbReference>
<dbReference type="EC" id="5.6.2.4" evidence="9"/>
<keyword evidence="4" id="KW-0347">Helicase</keyword>
<dbReference type="GO" id="GO:0006281">
    <property type="term" value="P:DNA repair"/>
    <property type="evidence" value="ECO:0007669"/>
    <property type="project" value="TreeGrafter"/>
</dbReference>
<dbReference type="AlphaFoldDB" id="A0A382DBA6"/>
<keyword evidence="5" id="KW-0067">ATP-binding</keyword>
<dbReference type="PROSITE" id="PS00690">
    <property type="entry name" value="DEAH_ATP_HELICASE"/>
    <property type="match status" value="1"/>
</dbReference>
<comment type="catalytic activity">
    <reaction evidence="8">
        <text>Couples ATP hydrolysis with the unwinding of duplex DNA by translocating in the 3'-5' direction.</text>
        <dbReference type="EC" id="5.6.2.4"/>
    </reaction>
</comment>
<dbReference type="GO" id="GO:0043138">
    <property type="term" value="F:3'-5' DNA helicase activity"/>
    <property type="evidence" value="ECO:0007669"/>
    <property type="project" value="UniProtKB-EC"/>
</dbReference>
<sequence length="551" mass="61690">MAVDEQIDQEFIDEALGHLRSLTGDPTASFHDQQLEAIHRVVQRRERVFLVQRTGWGKSAVYFIATRMLRDRGAGPTLLISPLLALMRNQIDAASRMGINASSINSSNEDEWAVIHDHLDNDRVDVLLVAPERLANEAFRRDVLPQLGQRVGLLVVDEAHCISDWGHDFRPDYRRIIRATDLMPLGVPIMACTATANDRVVDDVDQQLRTDSTLRGPLRRDGLALHVVDLPRREDRLAWLAEAIPDLGGSGIVYALTVRDAELVAEWLRGRDLDAVVYHARLDLAQKEMVERRLLDNDVDVVVATVALGMGFDKPDLHFVIHYQAPASVIAYYQQVGRAGRQIERSVGVLLRGAEDGQIQDSFIRTAFPDPELTAAVVADLEANPSGLRKRDLEERHNVRPMRLSHLLTTLHVEGAVEKDGPVWRRTLSPWSYDHQRAEEVTARRYLEQEEMIGYAATDGCRMAYLCRSLDDAAIELCGICDRCTDVSLTRDLSNDLTVDAVSHLRRGDVVIDPRKQWPGGTRIDPALRTGEGRALSRWGDGGWGDRVSGD</sequence>
<protein>
    <recommendedName>
        <fullName evidence="9">DNA 3'-5' helicase</fullName>
        <ecNumber evidence="9">5.6.2.4</ecNumber>
    </recommendedName>
</protein>
<keyword evidence="3" id="KW-0378">Hydrolase</keyword>
<dbReference type="InterPro" id="IPR002464">
    <property type="entry name" value="DNA/RNA_helicase_DEAH_CS"/>
</dbReference>
<evidence type="ECO:0000256" key="2">
    <source>
        <dbReference type="ARBA" id="ARBA00022741"/>
    </source>
</evidence>
<dbReference type="GO" id="GO:0016787">
    <property type="term" value="F:hydrolase activity"/>
    <property type="evidence" value="ECO:0007669"/>
    <property type="project" value="UniProtKB-KW"/>
</dbReference>
<dbReference type="GO" id="GO:0005737">
    <property type="term" value="C:cytoplasm"/>
    <property type="evidence" value="ECO:0007669"/>
    <property type="project" value="TreeGrafter"/>
</dbReference>
<dbReference type="SMART" id="SM00487">
    <property type="entry name" value="DEXDc"/>
    <property type="match status" value="1"/>
</dbReference>
<dbReference type="GO" id="GO:0005524">
    <property type="term" value="F:ATP binding"/>
    <property type="evidence" value="ECO:0007669"/>
    <property type="project" value="UniProtKB-KW"/>
</dbReference>
<dbReference type="Gene3D" id="3.40.50.300">
    <property type="entry name" value="P-loop containing nucleotide triphosphate hydrolases"/>
    <property type="match status" value="2"/>
</dbReference>
<dbReference type="PANTHER" id="PTHR13710">
    <property type="entry name" value="DNA HELICASE RECQ FAMILY MEMBER"/>
    <property type="match status" value="1"/>
</dbReference>
<evidence type="ECO:0000256" key="5">
    <source>
        <dbReference type="ARBA" id="ARBA00022840"/>
    </source>
</evidence>
<proteinExistence type="inferred from homology"/>
<keyword evidence="2" id="KW-0547">Nucleotide-binding</keyword>
<dbReference type="GO" id="GO:0043590">
    <property type="term" value="C:bacterial nucleoid"/>
    <property type="evidence" value="ECO:0007669"/>
    <property type="project" value="TreeGrafter"/>
</dbReference>
<reference evidence="12" key="1">
    <citation type="submission" date="2018-05" db="EMBL/GenBank/DDBJ databases">
        <authorList>
            <person name="Lanie J.A."/>
            <person name="Ng W.-L."/>
            <person name="Kazmierczak K.M."/>
            <person name="Andrzejewski T.M."/>
            <person name="Davidsen T.M."/>
            <person name="Wayne K.J."/>
            <person name="Tettelin H."/>
            <person name="Glass J.I."/>
            <person name="Rusch D."/>
            <person name="Podicherti R."/>
            <person name="Tsui H.-C.T."/>
            <person name="Winkler M.E."/>
        </authorList>
    </citation>
    <scope>NUCLEOTIDE SEQUENCE</scope>
</reference>
<dbReference type="InterPro" id="IPR004589">
    <property type="entry name" value="DNA_helicase_ATP-dep_RecQ"/>
</dbReference>
<dbReference type="PROSITE" id="PS51194">
    <property type="entry name" value="HELICASE_CTER"/>
    <property type="match status" value="1"/>
</dbReference>
<evidence type="ECO:0000256" key="8">
    <source>
        <dbReference type="ARBA" id="ARBA00034617"/>
    </source>
</evidence>
<dbReference type="PANTHER" id="PTHR13710:SF105">
    <property type="entry name" value="ATP-DEPENDENT DNA HELICASE Q1"/>
    <property type="match status" value="1"/>
</dbReference>
<feature type="domain" description="Helicase C-terminal" evidence="11">
    <location>
        <begin position="236"/>
        <end position="389"/>
    </location>
</feature>
<evidence type="ECO:0000259" key="10">
    <source>
        <dbReference type="PROSITE" id="PS51192"/>
    </source>
</evidence>
<evidence type="ECO:0000256" key="1">
    <source>
        <dbReference type="ARBA" id="ARBA00005446"/>
    </source>
</evidence>
<feature type="domain" description="Helicase ATP-binding" evidence="10">
    <location>
        <begin position="39"/>
        <end position="214"/>
    </location>
</feature>
<accession>A0A382DBA6</accession>
<gene>
    <name evidence="12" type="ORF">METZ01_LOCUS187767</name>
</gene>
<dbReference type="GO" id="GO:0030894">
    <property type="term" value="C:replisome"/>
    <property type="evidence" value="ECO:0007669"/>
    <property type="project" value="TreeGrafter"/>
</dbReference>
<comment type="similarity">
    <text evidence="1">Belongs to the helicase family. RecQ subfamily.</text>
</comment>
<keyword evidence="7" id="KW-0413">Isomerase</keyword>
<dbReference type="Pfam" id="PF00270">
    <property type="entry name" value="DEAD"/>
    <property type="match status" value="1"/>
</dbReference>
<dbReference type="GO" id="GO:0009378">
    <property type="term" value="F:four-way junction helicase activity"/>
    <property type="evidence" value="ECO:0007669"/>
    <property type="project" value="TreeGrafter"/>
</dbReference>
<dbReference type="GO" id="GO:0006310">
    <property type="term" value="P:DNA recombination"/>
    <property type="evidence" value="ECO:0007669"/>
    <property type="project" value="InterPro"/>
</dbReference>